<dbReference type="GO" id="GO:0016829">
    <property type="term" value="F:lyase activity"/>
    <property type="evidence" value="ECO:0007669"/>
    <property type="project" value="UniProtKB-KW"/>
</dbReference>
<evidence type="ECO:0000256" key="4">
    <source>
        <dbReference type="PIRNR" id="PIRNR006181"/>
    </source>
</evidence>
<name>A0A1W1XBU9_9CLOT</name>
<dbReference type="EC" id="4.2.-.-" evidence="4"/>
<dbReference type="AlphaFoldDB" id="A0A1W1XBU9"/>
<proteinExistence type="inferred from homology"/>
<accession>A0A1W1XBU9</accession>
<dbReference type="InterPro" id="IPR004369">
    <property type="entry name" value="Prolyl-tRNA_editing_YbaK/EbsC"/>
</dbReference>
<evidence type="ECO:0000256" key="3">
    <source>
        <dbReference type="ARBA" id="ARBA00023239"/>
    </source>
</evidence>
<dbReference type="PANTHER" id="PTHR30411:SF0">
    <property type="entry name" value="CYS-TRNA(PRO)_CYS-TRNA(CYS) DEACYLASE YBAK"/>
    <property type="match status" value="1"/>
</dbReference>
<evidence type="ECO:0000313" key="6">
    <source>
        <dbReference type="EMBL" id="SMC21357.1"/>
    </source>
</evidence>
<evidence type="ECO:0000259" key="5">
    <source>
        <dbReference type="Pfam" id="PF04073"/>
    </source>
</evidence>
<dbReference type="GO" id="GO:0006412">
    <property type="term" value="P:translation"/>
    <property type="evidence" value="ECO:0007669"/>
    <property type="project" value="UniProtKB-KW"/>
</dbReference>
<dbReference type="NCBIfam" id="TIGR00011">
    <property type="entry name" value="YbaK_EbsC"/>
    <property type="match status" value="1"/>
</dbReference>
<keyword evidence="7" id="KW-1185">Reference proteome</keyword>
<gene>
    <name evidence="6" type="ORF">SAMN02745134_01260</name>
</gene>
<dbReference type="EMBL" id="FWXH01000003">
    <property type="protein sequence ID" value="SMC21357.1"/>
    <property type="molecule type" value="Genomic_DNA"/>
</dbReference>
<dbReference type="Pfam" id="PF04073">
    <property type="entry name" value="tRNA_edit"/>
    <property type="match status" value="1"/>
</dbReference>
<dbReference type="SUPFAM" id="SSF55826">
    <property type="entry name" value="YbaK/ProRS associated domain"/>
    <property type="match status" value="1"/>
</dbReference>
<protein>
    <recommendedName>
        <fullName evidence="4">Cys-tRNA(Pro)/Cys-tRNA(Cys) deacylase</fullName>
        <ecNumber evidence="4">4.2.-.-</ecNumber>
    </recommendedName>
</protein>
<dbReference type="PANTHER" id="PTHR30411">
    <property type="entry name" value="CYTOPLASMIC PROTEIN"/>
    <property type="match status" value="1"/>
</dbReference>
<dbReference type="InterPro" id="IPR036754">
    <property type="entry name" value="YbaK/aa-tRNA-synt-asso_dom_sf"/>
</dbReference>
<dbReference type="Gene3D" id="3.90.960.10">
    <property type="entry name" value="YbaK/aminoacyl-tRNA synthetase-associated domain"/>
    <property type="match status" value="1"/>
</dbReference>
<dbReference type="STRING" id="1121291.SAMN02745134_01260"/>
<organism evidence="6 7">
    <name type="scientific">Clostridium acidisoli DSM 12555</name>
    <dbReference type="NCBI Taxonomy" id="1121291"/>
    <lineage>
        <taxon>Bacteria</taxon>
        <taxon>Bacillati</taxon>
        <taxon>Bacillota</taxon>
        <taxon>Clostridia</taxon>
        <taxon>Eubacteriales</taxon>
        <taxon>Clostridiaceae</taxon>
        <taxon>Clostridium</taxon>
    </lineage>
</organism>
<comment type="similarity">
    <text evidence="1 4">Belongs to the prolyl-tRNA editing family. YbaK/EbsC subfamily.</text>
</comment>
<dbReference type="PIRSF" id="PIRSF006181">
    <property type="entry name" value="EbsC_YbaK"/>
    <property type="match status" value="1"/>
</dbReference>
<dbReference type="OrthoDB" id="9809296at2"/>
<evidence type="ECO:0000256" key="1">
    <source>
        <dbReference type="ARBA" id="ARBA00009798"/>
    </source>
</evidence>
<evidence type="ECO:0000256" key="2">
    <source>
        <dbReference type="ARBA" id="ARBA00022917"/>
    </source>
</evidence>
<feature type="domain" description="YbaK/aminoacyl-tRNA synthetase-associated" evidence="5">
    <location>
        <begin position="35"/>
        <end position="143"/>
    </location>
</feature>
<evidence type="ECO:0000313" key="7">
    <source>
        <dbReference type="Proteomes" id="UP000192468"/>
    </source>
</evidence>
<keyword evidence="3 4" id="KW-0456">Lyase</keyword>
<dbReference type="Proteomes" id="UP000192468">
    <property type="component" value="Unassembled WGS sequence"/>
</dbReference>
<dbReference type="InterPro" id="IPR007214">
    <property type="entry name" value="YbaK/aa-tRNA-synth-assoc-dom"/>
</dbReference>
<dbReference type="CDD" id="cd00002">
    <property type="entry name" value="YbaK_deacylase"/>
    <property type="match status" value="1"/>
</dbReference>
<reference evidence="6 7" key="1">
    <citation type="submission" date="2017-04" db="EMBL/GenBank/DDBJ databases">
        <authorList>
            <person name="Afonso C.L."/>
            <person name="Miller P.J."/>
            <person name="Scott M.A."/>
            <person name="Spackman E."/>
            <person name="Goraichik I."/>
            <person name="Dimitrov K.M."/>
            <person name="Suarez D.L."/>
            <person name="Swayne D.E."/>
        </authorList>
    </citation>
    <scope>NUCLEOTIDE SEQUENCE [LARGE SCALE GENOMIC DNA]</scope>
    <source>
        <strain evidence="6 7">DSM 12555</strain>
    </source>
</reference>
<sequence>MSKIKTNAMRILDQKKIQYQVITYDVLDGKIDGKAVSKKINKDPKEVYKTLVAEGQSKELYVFVIPVEEELDLKKAATVAEEKSVNMIHVKDIQKHTGYIRGGCSPIGMKKNYRTFINVTAEQMDNIVISAGKIGTQIELEPHILAEVTGAKFKEIIR</sequence>
<dbReference type="GO" id="GO:0002161">
    <property type="term" value="F:aminoacyl-tRNA deacylase activity"/>
    <property type="evidence" value="ECO:0007669"/>
    <property type="project" value="InterPro"/>
</dbReference>
<keyword evidence="2 4" id="KW-0648">Protein biosynthesis</keyword>